<name>A0AAY5K368_ESOLU</name>
<dbReference type="GO" id="GO:0003676">
    <property type="term" value="F:nucleic acid binding"/>
    <property type="evidence" value="ECO:0007669"/>
    <property type="project" value="InterPro"/>
</dbReference>
<feature type="domain" description="ENPP1-3/EXOG-like endonuclease/phosphodiesterase" evidence="2">
    <location>
        <begin position="187"/>
        <end position="434"/>
    </location>
</feature>
<evidence type="ECO:0000313" key="4">
    <source>
        <dbReference type="Ensembl" id="ENSELUP00000083544.1"/>
    </source>
</evidence>
<evidence type="ECO:0008006" key="6">
    <source>
        <dbReference type="Google" id="ProtNLM"/>
    </source>
</evidence>
<dbReference type="InterPro" id="IPR020821">
    <property type="entry name" value="ENPP1-3/EXOG-like_nuc-like"/>
</dbReference>
<evidence type="ECO:0000313" key="5">
    <source>
        <dbReference type="Proteomes" id="UP000265140"/>
    </source>
</evidence>
<proteinExistence type="predicted"/>
<evidence type="ECO:0000256" key="1">
    <source>
        <dbReference type="SAM" id="SignalP"/>
    </source>
</evidence>
<reference evidence="4" key="3">
    <citation type="submission" date="2025-09" db="UniProtKB">
        <authorList>
            <consortium name="Ensembl"/>
        </authorList>
    </citation>
    <scope>IDENTIFICATION</scope>
</reference>
<dbReference type="GeneTree" id="ENSGT01030000234592"/>
<dbReference type="GO" id="GO:0016787">
    <property type="term" value="F:hydrolase activity"/>
    <property type="evidence" value="ECO:0007669"/>
    <property type="project" value="InterPro"/>
</dbReference>
<dbReference type="PANTHER" id="PTHR21472">
    <property type="entry name" value="ENDONUCLEASE DOMAIN-CONTAINING 1 PROTEIN ENDOD1"/>
    <property type="match status" value="1"/>
</dbReference>
<dbReference type="Ensembl" id="ENSELUT00000105145.1">
    <property type="protein sequence ID" value="ENSELUP00000083544.1"/>
    <property type="gene ID" value="ENSELUG00000042458.1"/>
</dbReference>
<protein>
    <recommendedName>
        <fullName evidence="6">DNA/RNA non-specific endonuclease domain-containing protein</fullName>
    </recommendedName>
</protein>
<dbReference type="GO" id="GO:0046872">
    <property type="term" value="F:metal ion binding"/>
    <property type="evidence" value="ECO:0007669"/>
    <property type="project" value="InterPro"/>
</dbReference>
<dbReference type="SUPFAM" id="SSF54060">
    <property type="entry name" value="His-Me finger endonucleases"/>
    <property type="match status" value="1"/>
</dbReference>
<dbReference type="Proteomes" id="UP000265140">
    <property type="component" value="Chromosome 24"/>
</dbReference>
<evidence type="ECO:0000259" key="2">
    <source>
        <dbReference type="SMART" id="SM00477"/>
    </source>
</evidence>
<reference evidence="4 5" key="1">
    <citation type="submission" date="2020-02" db="EMBL/GenBank/DDBJ databases">
        <title>Esox lucius (northern pike) genome, fEsoLuc1, primary haplotype.</title>
        <authorList>
            <person name="Myers G."/>
            <person name="Karagic N."/>
            <person name="Meyer A."/>
            <person name="Pippel M."/>
            <person name="Reichard M."/>
            <person name="Winkler S."/>
            <person name="Tracey A."/>
            <person name="Sims Y."/>
            <person name="Howe K."/>
            <person name="Rhie A."/>
            <person name="Formenti G."/>
            <person name="Durbin R."/>
            <person name="Fedrigo O."/>
            <person name="Jarvis E.D."/>
        </authorList>
    </citation>
    <scope>NUCLEOTIDE SEQUENCE [LARGE SCALE GENOMIC DNA]</scope>
</reference>
<organism evidence="4 5">
    <name type="scientific">Esox lucius</name>
    <name type="common">Northern pike</name>
    <dbReference type="NCBI Taxonomy" id="8010"/>
    <lineage>
        <taxon>Eukaryota</taxon>
        <taxon>Metazoa</taxon>
        <taxon>Chordata</taxon>
        <taxon>Craniata</taxon>
        <taxon>Vertebrata</taxon>
        <taxon>Euteleostomi</taxon>
        <taxon>Actinopterygii</taxon>
        <taxon>Neopterygii</taxon>
        <taxon>Teleostei</taxon>
        <taxon>Protacanthopterygii</taxon>
        <taxon>Esociformes</taxon>
        <taxon>Esocidae</taxon>
        <taxon>Esox</taxon>
    </lineage>
</organism>
<dbReference type="PANTHER" id="PTHR21472:SF26">
    <property type="entry name" value="ENDONUCLEASE DOMAIN CONTAINING 1"/>
    <property type="match status" value="1"/>
</dbReference>
<dbReference type="InterPro" id="IPR039015">
    <property type="entry name" value="ENDOD1"/>
</dbReference>
<keyword evidence="1" id="KW-0732">Signal</keyword>
<dbReference type="AlphaFoldDB" id="A0AAY5K368"/>
<sequence>MARLFLLVLTLSVISAVRGEVVDNFNQCKQFFFNERPVQGLDIALPTPEPLSLEDLYLEKRREVYVELYKKMYNKVKLQKEFKEVQLVLEPLKIAIDEVNPELNFIQSQSEKAKSELQKHPEIFQKLKPAFDSITKELEDITKSKTSVENDEQLLQNIKDDLEVRKVCHSAYLTGSPAHICQKKGNLYHFATMYDRGRRIPLYSAYKMDRSGKTKREGDVIYYEPQLVHAGLESEQNDVKKVKGSLKKYNKDNECNEKYPAYKQTDKLRWSQATDDDFASFDRGHLNPAGHHAEGEGSKATMTFTNVAPQNEKMNKEAWSKYETKLRIKYGGEFTAGDEKDRNTENIEKQKCDNLYVVTGVVPTKKFQFGRVNVPSHYWSAHCCTEINNGKEVPVLSGGALCPNTDDGKVEEFDRITDLEERLKELIQEQLQIHLTNPISIFDNCASTSII</sequence>
<dbReference type="InterPro" id="IPR044925">
    <property type="entry name" value="His-Me_finger_sf"/>
</dbReference>
<feature type="signal peptide" evidence="1">
    <location>
        <begin position="1"/>
        <end position="19"/>
    </location>
</feature>
<dbReference type="InterPro" id="IPR001604">
    <property type="entry name" value="Endo_G_ENPP1-like_dom"/>
</dbReference>
<keyword evidence="5" id="KW-1185">Reference proteome</keyword>
<dbReference type="Pfam" id="PF01223">
    <property type="entry name" value="Endonuclease_NS"/>
    <property type="match status" value="1"/>
</dbReference>
<evidence type="ECO:0000259" key="3">
    <source>
        <dbReference type="SMART" id="SM00892"/>
    </source>
</evidence>
<dbReference type="Gene3D" id="3.40.570.10">
    <property type="entry name" value="Extracellular Endonuclease, subunit A"/>
    <property type="match status" value="1"/>
</dbReference>
<dbReference type="InterPro" id="IPR044929">
    <property type="entry name" value="DNA/RNA_non-sp_Endonuclease_sf"/>
</dbReference>
<reference evidence="4" key="2">
    <citation type="submission" date="2025-08" db="UniProtKB">
        <authorList>
            <consortium name="Ensembl"/>
        </authorList>
    </citation>
    <scope>IDENTIFICATION</scope>
</reference>
<feature type="domain" description="DNA/RNA non-specific endonuclease/pyrophosphatase/phosphodiesterase" evidence="3">
    <location>
        <begin position="186"/>
        <end position="425"/>
    </location>
</feature>
<dbReference type="SMART" id="SM00892">
    <property type="entry name" value="Endonuclease_NS"/>
    <property type="match status" value="1"/>
</dbReference>
<accession>A0AAY5K368</accession>
<feature type="chain" id="PRO_5044224843" description="DNA/RNA non-specific endonuclease domain-containing protein" evidence="1">
    <location>
        <begin position="20"/>
        <end position="451"/>
    </location>
</feature>
<dbReference type="SMART" id="SM00477">
    <property type="entry name" value="NUC"/>
    <property type="match status" value="1"/>
</dbReference>